<dbReference type="EMBL" id="JAVIKH010000001">
    <property type="protein sequence ID" value="MDX8335012.1"/>
    <property type="molecule type" value="Genomic_DNA"/>
</dbReference>
<dbReference type="Gene3D" id="3.40.50.510">
    <property type="entry name" value="Phosphotransferase system, mannose-type IIA component"/>
    <property type="match status" value="1"/>
</dbReference>
<dbReference type="PANTHER" id="PTHR38594:SF1">
    <property type="entry name" value="PEP-DEPENDENT DIHYDROXYACETONE KINASE, PHOSPHORYL DONOR SUBUNIT DHAM"/>
    <property type="match status" value="1"/>
</dbReference>
<comment type="function">
    <text evidence="2">Component of the dihydroxyacetone kinase complex, which is responsible for the phosphoenolpyruvate (PEP)-dependent phosphorylation of dihydroxyacetone. DhaM serves as the phosphoryl donor. Is phosphorylated by phosphoenolpyruvate in an EI- and HPr-dependent reaction, and a phosphorelay system on histidine residues finally leads to phosphoryl transfer to DhaL and dihydroxyacetone.</text>
</comment>
<dbReference type="NCBIfam" id="TIGR02364">
    <property type="entry name" value="dha_pts"/>
    <property type="match status" value="1"/>
</dbReference>
<comment type="caution">
    <text evidence="7">The sequence shown here is derived from an EMBL/GenBank/DDBJ whole genome shotgun (WGS) entry which is preliminary data.</text>
</comment>
<keyword evidence="7" id="KW-0418">Kinase</keyword>
<dbReference type="EC" id="2.7.1.121" evidence="3"/>
<keyword evidence="8" id="KW-1185">Reference proteome</keyword>
<evidence type="ECO:0000256" key="2">
    <source>
        <dbReference type="ARBA" id="ARBA00002788"/>
    </source>
</evidence>
<evidence type="ECO:0000259" key="6">
    <source>
        <dbReference type="PROSITE" id="PS51096"/>
    </source>
</evidence>
<accession>A0ABU4W668</accession>
<evidence type="ECO:0000256" key="3">
    <source>
        <dbReference type="ARBA" id="ARBA00012095"/>
    </source>
</evidence>
<organism evidence="7 8">
    <name type="scientific">Candidatus Cetobacterium colombiensis</name>
    <dbReference type="NCBI Taxonomy" id="3073100"/>
    <lineage>
        <taxon>Bacteria</taxon>
        <taxon>Fusobacteriati</taxon>
        <taxon>Fusobacteriota</taxon>
        <taxon>Fusobacteriia</taxon>
        <taxon>Fusobacteriales</taxon>
        <taxon>Fusobacteriaceae</taxon>
        <taxon>Cetobacterium</taxon>
    </lineage>
</organism>
<evidence type="ECO:0000256" key="1">
    <source>
        <dbReference type="ARBA" id="ARBA00001113"/>
    </source>
</evidence>
<evidence type="ECO:0000256" key="5">
    <source>
        <dbReference type="ARBA" id="ARBA00046577"/>
    </source>
</evidence>
<reference evidence="8" key="1">
    <citation type="submission" date="2023-07" db="EMBL/GenBank/DDBJ databases">
        <authorList>
            <person name="Colorado M.A."/>
            <person name="Villamil L.M."/>
            <person name="Melo J.F."/>
            <person name="Rodriguez J.A."/>
            <person name="Ruiz R.Y."/>
        </authorList>
    </citation>
    <scope>NUCLEOTIDE SEQUENCE [LARGE SCALE GENOMIC DNA]</scope>
    <source>
        <strain evidence="8">C33</strain>
    </source>
</reference>
<name>A0ABU4W668_9FUSO</name>
<dbReference type="GO" id="GO:0047324">
    <property type="term" value="F:phosphoenolpyruvate-glycerone phosphotransferase activity"/>
    <property type="evidence" value="ECO:0007669"/>
    <property type="project" value="UniProtKB-EC"/>
</dbReference>
<dbReference type="InterPro" id="IPR004701">
    <property type="entry name" value="PTS_EIIA_man-typ"/>
</dbReference>
<dbReference type="Pfam" id="PF03610">
    <property type="entry name" value="EIIA-man"/>
    <property type="match status" value="1"/>
</dbReference>
<protein>
    <recommendedName>
        <fullName evidence="3">phosphoenolpyruvate--glycerone phosphotransferase</fullName>
        <ecNumber evidence="3">2.7.1.121</ecNumber>
    </recommendedName>
</protein>
<dbReference type="InterPro" id="IPR039643">
    <property type="entry name" value="DhaM"/>
</dbReference>
<gene>
    <name evidence="7" type="primary">dhaM</name>
    <name evidence="7" type="ORF">RFV38_00615</name>
</gene>
<comment type="subunit">
    <text evidence="5">Homodimer. The dihydroxyacetone kinase complex is composed of a homodimer of DhaM, a homodimer of DhaK and the subunit DhaL.</text>
</comment>
<dbReference type="InterPro" id="IPR012844">
    <property type="entry name" value="DhaM_N"/>
</dbReference>
<comment type="catalytic activity">
    <reaction evidence="1">
        <text>dihydroxyacetone + phosphoenolpyruvate = dihydroxyacetone phosphate + pyruvate</text>
        <dbReference type="Rhea" id="RHEA:18381"/>
        <dbReference type="ChEBI" id="CHEBI:15361"/>
        <dbReference type="ChEBI" id="CHEBI:16016"/>
        <dbReference type="ChEBI" id="CHEBI:57642"/>
        <dbReference type="ChEBI" id="CHEBI:58702"/>
        <dbReference type="EC" id="2.7.1.121"/>
    </reaction>
</comment>
<dbReference type="Proteomes" id="UP001279681">
    <property type="component" value="Unassembled WGS sequence"/>
</dbReference>
<dbReference type="SUPFAM" id="SSF53062">
    <property type="entry name" value="PTS system fructose IIA component-like"/>
    <property type="match status" value="1"/>
</dbReference>
<sequence length="131" mass="14531">MLGFVVISHSKRLAHEVIELCNEMKKYDFPVVNGSGTNGDYLGSDPLIIVEAIKKAYSKDGVAIFADLGSSILNAELAVEFLEDGYNKHNIKIMDAPLVEGILMAMAINDEKLTLEDLKNELQEIKFMKKV</sequence>
<dbReference type="InterPro" id="IPR036662">
    <property type="entry name" value="PTS_EIIA_man-typ_sf"/>
</dbReference>
<dbReference type="RefSeq" id="WP_320312425.1">
    <property type="nucleotide sequence ID" value="NZ_JAVIKH010000001.1"/>
</dbReference>
<dbReference type="PANTHER" id="PTHR38594">
    <property type="entry name" value="PEP-DEPENDENT DIHYDROXYACETONE KINASE, PHOSPHORYL DONOR SUBUNIT DHAM"/>
    <property type="match status" value="1"/>
</dbReference>
<evidence type="ECO:0000313" key="8">
    <source>
        <dbReference type="Proteomes" id="UP001279681"/>
    </source>
</evidence>
<feature type="domain" description="PTS EIIA type-4" evidence="6">
    <location>
        <begin position="1"/>
        <end position="131"/>
    </location>
</feature>
<evidence type="ECO:0000313" key="7">
    <source>
        <dbReference type="EMBL" id="MDX8335012.1"/>
    </source>
</evidence>
<dbReference type="PROSITE" id="PS51096">
    <property type="entry name" value="PTS_EIIA_TYPE_4"/>
    <property type="match status" value="1"/>
</dbReference>
<proteinExistence type="predicted"/>
<keyword evidence="4 7" id="KW-0808">Transferase</keyword>
<evidence type="ECO:0000256" key="4">
    <source>
        <dbReference type="ARBA" id="ARBA00022679"/>
    </source>
</evidence>